<dbReference type="Pfam" id="PF14155">
    <property type="entry name" value="DUF4307"/>
    <property type="match status" value="1"/>
</dbReference>
<feature type="transmembrane region" description="Helical" evidence="1">
    <location>
        <begin position="25"/>
        <end position="45"/>
    </location>
</feature>
<gene>
    <name evidence="2" type="ORF">SAMN05661109_01476</name>
</gene>
<dbReference type="RefSeq" id="WP_177178111.1">
    <property type="nucleotide sequence ID" value="NZ_CP047199.1"/>
</dbReference>
<dbReference type="EMBL" id="FOGQ01000006">
    <property type="protein sequence ID" value="SER98445.1"/>
    <property type="molecule type" value="Genomic_DNA"/>
</dbReference>
<reference evidence="3" key="1">
    <citation type="submission" date="2016-10" db="EMBL/GenBank/DDBJ databases">
        <authorList>
            <person name="Varghese N."/>
            <person name="Submissions S."/>
        </authorList>
    </citation>
    <scope>NUCLEOTIDE SEQUENCE [LARGE SCALE GENOMIC DNA]</scope>
    <source>
        <strain evidence="3">DSM 20524</strain>
    </source>
</reference>
<protein>
    <recommendedName>
        <fullName evidence="4">DUF4307 domain-containing protein</fullName>
    </recommendedName>
</protein>
<dbReference type="AlphaFoldDB" id="A0A1H9TMQ5"/>
<evidence type="ECO:0000313" key="2">
    <source>
        <dbReference type="EMBL" id="SER98445.1"/>
    </source>
</evidence>
<name>A0A1H9TMQ5_9CORY</name>
<keyword evidence="3" id="KW-1185">Reference proteome</keyword>
<dbReference type="InterPro" id="IPR025443">
    <property type="entry name" value="DUF4307"/>
</dbReference>
<sequence length="157" mass="17100">MSTPDLSRPVQRYGKEKVLEKPKGMAGKVVATIFVIVIAAILVLGMRTILTRDSSPIEASLVNHERIDDQTSRVWIDVAREDTSQPSYCIIAALNYSMAEVGRRDVVIPAGGEALMRISADLPVREYPVSGSIYGCSSNVPSFLNTEDPVYDVARSG</sequence>
<evidence type="ECO:0000313" key="3">
    <source>
        <dbReference type="Proteomes" id="UP000198929"/>
    </source>
</evidence>
<proteinExistence type="predicted"/>
<keyword evidence="1" id="KW-0472">Membrane</keyword>
<accession>A0A1H9TMQ5</accession>
<organism evidence="2 3">
    <name type="scientific">Corynebacterium cystitidis DSM 20524</name>
    <dbReference type="NCBI Taxonomy" id="1121357"/>
    <lineage>
        <taxon>Bacteria</taxon>
        <taxon>Bacillati</taxon>
        <taxon>Actinomycetota</taxon>
        <taxon>Actinomycetes</taxon>
        <taxon>Mycobacteriales</taxon>
        <taxon>Corynebacteriaceae</taxon>
        <taxon>Corynebacterium</taxon>
    </lineage>
</organism>
<keyword evidence="1" id="KW-0812">Transmembrane</keyword>
<evidence type="ECO:0008006" key="4">
    <source>
        <dbReference type="Google" id="ProtNLM"/>
    </source>
</evidence>
<dbReference type="Proteomes" id="UP000198929">
    <property type="component" value="Unassembled WGS sequence"/>
</dbReference>
<keyword evidence="1" id="KW-1133">Transmembrane helix</keyword>
<evidence type="ECO:0000256" key="1">
    <source>
        <dbReference type="SAM" id="Phobius"/>
    </source>
</evidence>
<dbReference type="STRING" id="1121357.SAMN05661109_01476"/>